<evidence type="ECO:0000256" key="5">
    <source>
        <dbReference type="ARBA" id="ARBA00023239"/>
    </source>
</evidence>
<dbReference type="PANTHER" id="PTHR30518:SF2">
    <property type="entry name" value="ENDOLYTIC MUREIN TRANSGLYCOSYLASE"/>
    <property type="match status" value="1"/>
</dbReference>
<evidence type="ECO:0000256" key="4">
    <source>
        <dbReference type="ARBA" id="ARBA00023136"/>
    </source>
</evidence>
<reference evidence="9" key="1">
    <citation type="journal article" date="2019" name="Int. J. Syst. Evol. Microbiol.">
        <title>The Global Catalogue of Microorganisms (GCM) 10K type strain sequencing project: providing services to taxonomists for standard genome sequencing and annotation.</title>
        <authorList>
            <consortium name="The Broad Institute Genomics Platform"/>
            <consortium name="The Broad Institute Genome Sequencing Center for Infectious Disease"/>
            <person name="Wu L."/>
            <person name="Ma J."/>
        </authorList>
    </citation>
    <scope>NUCLEOTIDE SEQUENCE [LARGE SCALE GENOMIC DNA]</scope>
    <source>
        <strain evidence="9">CCUG 53903</strain>
    </source>
</reference>
<dbReference type="InterPro" id="IPR003770">
    <property type="entry name" value="MLTG-like"/>
</dbReference>
<evidence type="ECO:0000256" key="2">
    <source>
        <dbReference type="ARBA" id="ARBA00022692"/>
    </source>
</evidence>
<dbReference type="EC" id="4.2.2.29" evidence="7"/>
<proteinExistence type="inferred from homology"/>
<keyword evidence="3 7" id="KW-1133">Transmembrane helix</keyword>
<dbReference type="Proteomes" id="UP001596058">
    <property type="component" value="Unassembled WGS sequence"/>
</dbReference>
<comment type="caution">
    <text evidence="8">The sequence shown here is derived from an EMBL/GenBank/DDBJ whole genome shotgun (WGS) entry which is preliminary data.</text>
</comment>
<dbReference type="EMBL" id="JBHSPA010000136">
    <property type="protein sequence ID" value="MFC5835818.1"/>
    <property type="molecule type" value="Genomic_DNA"/>
</dbReference>
<dbReference type="RefSeq" id="WP_379525228.1">
    <property type="nucleotide sequence ID" value="NZ_JBHSPA010000136.1"/>
</dbReference>
<dbReference type="Pfam" id="PF02618">
    <property type="entry name" value="YceG"/>
    <property type="match status" value="1"/>
</dbReference>
<sequence>MSIEDLLRETLADMAHEEPAPHPDRFLRPVRARRRGVALAAAAAVVVLAAGGTVAVQTLSEPVPLTAVRPALVKSKVTIRAGLRLADLLDLLARTTGKPVESFAQAVRDDKALGLPSYAKGRLEGFAYPGTYEYTASSTPTEILAAMVARFRESAERLGLESERAVIIASLVQAESPSEADMPKVSRVIHNRLARGMFLQLDSTVLYGLGRYGTKATLKDVKSKSPYNTYRRRGLPPGPITNPGEAALKAALHPATGPWLHFVVIDPKNGTLDYATSQAELTKLIDRTAG</sequence>
<keyword evidence="9" id="KW-1185">Reference proteome</keyword>
<comment type="similarity">
    <text evidence="7">Belongs to the transglycosylase MltG family.</text>
</comment>
<dbReference type="NCBIfam" id="TIGR00247">
    <property type="entry name" value="endolytic transglycosylase MltG"/>
    <property type="match status" value="1"/>
</dbReference>
<evidence type="ECO:0000313" key="9">
    <source>
        <dbReference type="Proteomes" id="UP001596058"/>
    </source>
</evidence>
<organism evidence="8 9">
    <name type="scientific">Nonomuraea insulae</name>
    <dbReference type="NCBI Taxonomy" id="1616787"/>
    <lineage>
        <taxon>Bacteria</taxon>
        <taxon>Bacillati</taxon>
        <taxon>Actinomycetota</taxon>
        <taxon>Actinomycetes</taxon>
        <taxon>Streptosporangiales</taxon>
        <taxon>Streptosporangiaceae</taxon>
        <taxon>Nonomuraea</taxon>
    </lineage>
</organism>
<protein>
    <recommendedName>
        <fullName evidence="7">Endolytic murein transglycosylase</fullName>
        <ecNumber evidence="7">4.2.2.29</ecNumber>
    </recommendedName>
    <alternativeName>
        <fullName evidence="7">Peptidoglycan lytic transglycosylase</fullName>
    </alternativeName>
    <alternativeName>
        <fullName evidence="7">Peptidoglycan polymerization terminase</fullName>
    </alternativeName>
</protein>
<dbReference type="HAMAP" id="MF_02065">
    <property type="entry name" value="MltG"/>
    <property type="match status" value="1"/>
</dbReference>
<evidence type="ECO:0000256" key="7">
    <source>
        <dbReference type="HAMAP-Rule" id="MF_02065"/>
    </source>
</evidence>
<keyword evidence="1 7" id="KW-1003">Cell membrane</keyword>
<gene>
    <name evidence="7 8" type="primary">mltG</name>
    <name evidence="8" type="ORF">ACFPZ3_69380</name>
</gene>
<name>A0ABW1DG67_9ACTN</name>
<evidence type="ECO:0000256" key="1">
    <source>
        <dbReference type="ARBA" id="ARBA00022475"/>
    </source>
</evidence>
<comment type="function">
    <text evidence="7">Functions as a peptidoglycan terminase that cleaves nascent peptidoglycan strands endolytically to terminate their elongation.</text>
</comment>
<keyword evidence="4 7" id="KW-0472">Membrane</keyword>
<comment type="catalytic activity">
    <reaction evidence="7">
        <text>a peptidoglycan chain = a peptidoglycan chain with N-acetyl-1,6-anhydromuramyl-[peptide] at the reducing end + a peptidoglycan chain with N-acetylglucosamine at the non-reducing end.</text>
        <dbReference type="EC" id="4.2.2.29"/>
    </reaction>
</comment>
<evidence type="ECO:0000313" key="8">
    <source>
        <dbReference type="EMBL" id="MFC5835818.1"/>
    </source>
</evidence>
<comment type="subcellular location">
    <subcellularLocation>
        <location evidence="7">Cell membrane</location>
        <topology evidence="7">Single-pass membrane protein</topology>
    </subcellularLocation>
</comment>
<feature type="site" description="Important for catalytic activity" evidence="7">
    <location>
        <position position="175"/>
    </location>
</feature>
<evidence type="ECO:0000256" key="6">
    <source>
        <dbReference type="ARBA" id="ARBA00023316"/>
    </source>
</evidence>
<feature type="transmembrane region" description="Helical" evidence="7">
    <location>
        <begin position="37"/>
        <end position="56"/>
    </location>
</feature>
<keyword evidence="6 7" id="KW-0961">Cell wall biogenesis/degradation</keyword>
<keyword evidence="2 7" id="KW-0812">Transmembrane</keyword>
<dbReference type="PANTHER" id="PTHR30518">
    <property type="entry name" value="ENDOLYTIC MUREIN TRANSGLYCOSYLASE"/>
    <property type="match status" value="1"/>
</dbReference>
<evidence type="ECO:0000256" key="3">
    <source>
        <dbReference type="ARBA" id="ARBA00022989"/>
    </source>
</evidence>
<keyword evidence="5 7" id="KW-0456">Lyase</keyword>
<accession>A0ABW1DG67</accession>